<dbReference type="InterPro" id="IPR049233">
    <property type="entry name" value="DUF6830"/>
</dbReference>
<dbReference type="Proteomes" id="UP000053989">
    <property type="component" value="Unassembled WGS sequence"/>
</dbReference>
<organism evidence="2 3">
    <name type="scientific">Scleroderma citrinum Foug A</name>
    <dbReference type="NCBI Taxonomy" id="1036808"/>
    <lineage>
        <taxon>Eukaryota</taxon>
        <taxon>Fungi</taxon>
        <taxon>Dikarya</taxon>
        <taxon>Basidiomycota</taxon>
        <taxon>Agaricomycotina</taxon>
        <taxon>Agaricomycetes</taxon>
        <taxon>Agaricomycetidae</taxon>
        <taxon>Boletales</taxon>
        <taxon>Sclerodermatineae</taxon>
        <taxon>Sclerodermataceae</taxon>
        <taxon>Scleroderma</taxon>
    </lineage>
</organism>
<dbReference type="HOGENOM" id="CLU_006344_10_0_1"/>
<name>A0A0C3DWX7_9AGAM</name>
<dbReference type="AlphaFoldDB" id="A0A0C3DWX7"/>
<sequence length="424" mass="48310">MYQTQGPFKYTDTSIVETESSLHEFHAHKDAIIEAGVRQSKAAGTQAYFYIPELELFHSFTMAVHNSGALILHTADVSEHLLITYCQHAFKCTSNNEDFPEWQVVEFLDCQEGIWQFNMYTLLRSSDVLLTINNICVEEKKMSITDPTLAPHILLDEQWQIQGPRPVYNHFAAGISASNNVKAALHITYCPDKTNLSLNDIAMQYRLPDFEAHYMEFLWLHSHDTHLPLGFNRITLWYKFHVRLQSTFCSSNVLLSQDVQARPPSQDFLFRCCNTVSISPPNNVEGYVVQVRAIFQPHTPSRSKLQAPPYLDKPLIYIQPFHVVATPDQQPELRMWTVERTILHAEGGKTTREGLIIPIGWVLHAVELIPVFGSENVSATVTSATSQESYDHFFINHFTDKEIYNTLHGPIGRVGVEDTDDDSN</sequence>
<evidence type="ECO:0000313" key="2">
    <source>
        <dbReference type="EMBL" id="KIM65075.1"/>
    </source>
</evidence>
<evidence type="ECO:0000313" key="3">
    <source>
        <dbReference type="Proteomes" id="UP000053989"/>
    </source>
</evidence>
<dbReference type="OrthoDB" id="2650222at2759"/>
<accession>A0A0C3DWX7</accession>
<dbReference type="InParanoid" id="A0A0C3DWX7"/>
<reference evidence="2 3" key="1">
    <citation type="submission" date="2014-04" db="EMBL/GenBank/DDBJ databases">
        <authorList>
            <consortium name="DOE Joint Genome Institute"/>
            <person name="Kuo A."/>
            <person name="Kohler A."/>
            <person name="Nagy L.G."/>
            <person name="Floudas D."/>
            <person name="Copeland A."/>
            <person name="Barry K.W."/>
            <person name="Cichocki N."/>
            <person name="Veneault-Fourrey C."/>
            <person name="LaButti K."/>
            <person name="Lindquist E.A."/>
            <person name="Lipzen A."/>
            <person name="Lundell T."/>
            <person name="Morin E."/>
            <person name="Murat C."/>
            <person name="Sun H."/>
            <person name="Tunlid A."/>
            <person name="Henrissat B."/>
            <person name="Grigoriev I.V."/>
            <person name="Hibbett D.S."/>
            <person name="Martin F."/>
            <person name="Nordberg H.P."/>
            <person name="Cantor M.N."/>
            <person name="Hua S.X."/>
        </authorList>
    </citation>
    <scope>NUCLEOTIDE SEQUENCE [LARGE SCALE GENOMIC DNA]</scope>
    <source>
        <strain evidence="2 3">Foug A</strain>
    </source>
</reference>
<dbReference type="Pfam" id="PF20722">
    <property type="entry name" value="DUF6830"/>
    <property type="match status" value="1"/>
</dbReference>
<reference evidence="3" key="2">
    <citation type="submission" date="2015-01" db="EMBL/GenBank/DDBJ databases">
        <title>Evolutionary Origins and Diversification of the Mycorrhizal Mutualists.</title>
        <authorList>
            <consortium name="DOE Joint Genome Institute"/>
            <consortium name="Mycorrhizal Genomics Consortium"/>
            <person name="Kohler A."/>
            <person name="Kuo A."/>
            <person name="Nagy L.G."/>
            <person name="Floudas D."/>
            <person name="Copeland A."/>
            <person name="Barry K.W."/>
            <person name="Cichocki N."/>
            <person name="Veneault-Fourrey C."/>
            <person name="LaButti K."/>
            <person name="Lindquist E.A."/>
            <person name="Lipzen A."/>
            <person name="Lundell T."/>
            <person name="Morin E."/>
            <person name="Murat C."/>
            <person name="Riley R."/>
            <person name="Ohm R."/>
            <person name="Sun H."/>
            <person name="Tunlid A."/>
            <person name="Henrissat B."/>
            <person name="Grigoriev I.V."/>
            <person name="Hibbett D.S."/>
            <person name="Martin F."/>
        </authorList>
    </citation>
    <scope>NUCLEOTIDE SEQUENCE [LARGE SCALE GENOMIC DNA]</scope>
    <source>
        <strain evidence="3">Foug A</strain>
    </source>
</reference>
<protein>
    <recommendedName>
        <fullName evidence="1">DUF6830 domain-containing protein</fullName>
    </recommendedName>
</protein>
<keyword evidence="3" id="KW-1185">Reference proteome</keyword>
<gene>
    <name evidence="2" type="ORF">SCLCIDRAFT_22891</name>
</gene>
<dbReference type="EMBL" id="KN822024">
    <property type="protein sequence ID" value="KIM65075.1"/>
    <property type="molecule type" value="Genomic_DNA"/>
</dbReference>
<feature type="domain" description="DUF6830" evidence="1">
    <location>
        <begin position="181"/>
        <end position="279"/>
    </location>
</feature>
<evidence type="ECO:0000259" key="1">
    <source>
        <dbReference type="Pfam" id="PF20722"/>
    </source>
</evidence>
<proteinExistence type="predicted"/>